<organism evidence="1">
    <name type="scientific">marine metagenome</name>
    <dbReference type="NCBI Taxonomy" id="408172"/>
    <lineage>
        <taxon>unclassified sequences</taxon>
        <taxon>metagenomes</taxon>
        <taxon>ecological metagenomes</taxon>
    </lineage>
</organism>
<evidence type="ECO:0000313" key="1">
    <source>
        <dbReference type="EMBL" id="SVA55751.1"/>
    </source>
</evidence>
<protein>
    <submittedName>
        <fullName evidence="1">Uncharacterized protein</fullName>
    </submittedName>
</protein>
<accession>A0A381WTZ2</accession>
<sequence length="52" mass="5532">MAPSVDQLDQPAWFGIGLNVIDLFSAHVSAEYYRSGSVAARITSIPAIVLSP</sequence>
<name>A0A381WTZ2_9ZZZZ</name>
<dbReference type="AlphaFoldDB" id="A0A381WTZ2"/>
<reference evidence="1" key="1">
    <citation type="submission" date="2018-05" db="EMBL/GenBank/DDBJ databases">
        <authorList>
            <person name="Lanie J.A."/>
            <person name="Ng W.-L."/>
            <person name="Kazmierczak K.M."/>
            <person name="Andrzejewski T.M."/>
            <person name="Davidsen T.M."/>
            <person name="Wayne K.J."/>
            <person name="Tettelin H."/>
            <person name="Glass J.I."/>
            <person name="Rusch D."/>
            <person name="Podicherti R."/>
            <person name="Tsui H.-C.T."/>
            <person name="Winkler M.E."/>
        </authorList>
    </citation>
    <scope>NUCLEOTIDE SEQUENCE</scope>
</reference>
<dbReference type="EMBL" id="UINC01012818">
    <property type="protein sequence ID" value="SVA55751.1"/>
    <property type="molecule type" value="Genomic_DNA"/>
</dbReference>
<proteinExistence type="predicted"/>
<gene>
    <name evidence="1" type="ORF">METZ01_LOCUS108605</name>
</gene>